<dbReference type="InterPro" id="IPR041490">
    <property type="entry name" value="KstR2_TetR_C"/>
</dbReference>
<reference evidence="6 7" key="1">
    <citation type="submission" date="2018-03" db="EMBL/GenBank/DDBJ databases">
        <title>Genomic Encyclopedia of Archaeal and Bacterial Type Strains, Phase II (KMG-II): from individual species to whole genera.</title>
        <authorList>
            <person name="Goeker M."/>
        </authorList>
    </citation>
    <scope>NUCLEOTIDE SEQUENCE [LARGE SCALE GENOMIC DNA]</scope>
    <source>
        <strain evidence="6 7">DSM 44720</strain>
    </source>
</reference>
<dbReference type="InterPro" id="IPR001647">
    <property type="entry name" value="HTH_TetR"/>
</dbReference>
<dbReference type="PROSITE" id="PS50977">
    <property type="entry name" value="HTH_TETR_2"/>
    <property type="match status" value="1"/>
</dbReference>
<gene>
    <name evidence="6" type="ORF">CLV43_103714</name>
</gene>
<dbReference type="InterPro" id="IPR036271">
    <property type="entry name" value="Tet_transcr_reg_TetR-rel_C_sf"/>
</dbReference>
<keyword evidence="3" id="KW-0804">Transcription</keyword>
<dbReference type="GO" id="GO:0003700">
    <property type="term" value="F:DNA-binding transcription factor activity"/>
    <property type="evidence" value="ECO:0007669"/>
    <property type="project" value="TreeGrafter"/>
</dbReference>
<dbReference type="RefSeq" id="WP_281262156.1">
    <property type="nucleotide sequence ID" value="NZ_PVTF01000003.1"/>
</dbReference>
<dbReference type="GO" id="GO:0000976">
    <property type="term" value="F:transcription cis-regulatory region binding"/>
    <property type="evidence" value="ECO:0007669"/>
    <property type="project" value="TreeGrafter"/>
</dbReference>
<feature type="DNA-binding region" description="H-T-H motif" evidence="4">
    <location>
        <begin position="32"/>
        <end position="51"/>
    </location>
</feature>
<dbReference type="InterPro" id="IPR050109">
    <property type="entry name" value="HTH-type_TetR-like_transc_reg"/>
</dbReference>
<dbReference type="FunFam" id="1.10.10.60:FF:000141">
    <property type="entry name" value="TetR family transcriptional regulator"/>
    <property type="match status" value="1"/>
</dbReference>
<dbReference type="Pfam" id="PF00440">
    <property type="entry name" value="TetR_N"/>
    <property type="match status" value="1"/>
</dbReference>
<dbReference type="PRINTS" id="PR00455">
    <property type="entry name" value="HTHTETR"/>
</dbReference>
<dbReference type="Pfam" id="PF17932">
    <property type="entry name" value="TetR_C_24"/>
    <property type="match status" value="1"/>
</dbReference>
<evidence type="ECO:0000256" key="2">
    <source>
        <dbReference type="ARBA" id="ARBA00023125"/>
    </source>
</evidence>
<keyword evidence="1" id="KW-0805">Transcription regulation</keyword>
<dbReference type="EMBL" id="PVTF01000003">
    <property type="protein sequence ID" value="PRY43963.1"/>
    <property type="molecule type" value="Genomic_DNA"/>
</dbReference>
<evidence type="ECO:0000313" key="6">
    <source>
        <dbReference type="EMBL" id="PRY43963.1"/>
    </source>
</evidence>
<evidence type="ECO:0000256" key="1">
    <source>
        <dbReference type="ARBA" id="ARBA00023015"/>
    </source>
</evidence>
<dbReference type="SUPFAM" id="SSF46689">
    <property type="entry name" value="Homeodomain-like"/>
    <property type="match status" value="1"/>
</dbReference>
<feature type="domain" description="HTH tetR-type" evidence="5">
    <location>
        <begin position="9"/>
        <end position="69"/>
    </location>
</feature>
<dbReference type="AlphaFoldDB" id="A0A2T0TE67"/>
<sequence length="201" mass="21895">MSTTDAAKPNRREQILTAAAELFARHGFHGVGIDDIGAAVGISGPALYRHFRSKDAMLGEMLTSISERLLDGGLARVDASDGPEDALRALVGWHVDFALDDPALITVQIRNLANLTDPDRRRVRALQRRYVEVWVETIQRTVREVDEPTARAAAHAVFGLINSTPHSAHLDRDQMAALLSRMALASITTTGVLEEDPSPVV</sequence>
<dbReference type="PANTHER" id="PTHR30055:SF237">
    <property type="entry name" value="TRANSCRIPTIONAL REPRESSOR MCE3R"/>
    <property type="match status" value="1"/>
</dbReference>
<keyword evidence="7" id="KW-1185">Reference proteome</keyword>
<evidence type="ECO:0000259" key="5">
    <source>
        <dbReference type="PROSITE" id="PS50977"/>
    </source>
</evidence>
<dbReference type="GO" id="GO:0045892">
    <property type="term" value="P:negative regulation of DNA-templated transcription"/>
    <property type="evidence" value="ECO:0007669"/>
    <property type="project" value="UniProtKB-ARBA"/>
</dbReference>
<dbReference type="Gene3D" id="1.10.10.60">
    <property type="entry name" value="Homeodomain-like"/>
    <property type="match status" value="1"/>
</dbReference>
<dbReference type="Gene3D" id="1.10.357.10">
    <property type="entry name" value="Tetracycline Repressor, domain 2"/>
    <property type="match status" value="1"/>
</dbReference>
<accession>A0A2T0TE67</accession>
<name>A0A2T0TE67_9PSEU</name>
<dbReference type="InterPro" id="IPR009057">
    <property type="entry name" value="Homeodomain-like_sf"/>
</dbReference>
<dbReference type="Proteomes" id="UP000239494">
    <property type="component" value="Unassembled WGS sequence"/>
</dbReference>
<organism evidence="6 7">
    <name type="scientific">Umezawaea tangerina</name>
    <dbReference type="NCBI Taxonomy" id="84725"/>
    <lineage>
        <taxon>Bacteria</taxon>
        <taxon>Bacillati</taxon>
        <taxon>Actinomycetota</taxon>
        <taxon>Actinomycetes</taxon>
        <taxon>Pseudonocardiales</taxon>
        <taxon>Pseudonocardiaceae</taxon>
        <taxon>Umezawaea</taxon>
    </lineage>
</organism>
<evidence type="ECO:0000256" key="3">
    <source>
        <dbReference type="ARBA" id="ARBA00023163"/>
    </source>
</evidence>
<dbReference type="SUPFAM" id="SSF48498">
    <property type="entry name" value="Tetracyclin repressor-like, C-terminal domain"/>
    <property type="match status" value="1"/>
</dbReference>
<keyword evidence="2 4" id="KW-0238">DNA-binding</keyword>
<proteinExistence type="predicted"/>
<evidence type="ECO:0000313" key="7">
    <source>
        <dbReference type="Proteomes" id="UP000239494"/>
    </source>
</evidence>
<dbReference type="PANTHER" id="PTHR30055">
    <property type="entry name" value="HTH-TYPE TRANSCRIPTIONAL REGULATOR RUTR"/>
    <property type="match status" value="1"/>
</dbReference>
<protein>
    <submittedName>
        <fullName evidence="6">TetR family transcriptional regulator</fullName>
    </submittedName>
</protein>
<comment type="caution">
    <text evidence="6">The sequence shown here is derived from an EMBL/GenBank/DDBJ whole genome shotgun (WGS) entry which is preliminary data.</text>
</comment>
<evidence type="ECO:0000256" key="4">
    <source>
        <dbReference type="PROSITE-ProRule" id="PRU00335"/>
    </source>
</evidence>